<evidence type="ECO:0000256" key="2">
    <source>
        <dbReference type="ARBA" id="ARBA00022679"/>
    </source>
</evidence>
<dbReference type="InParanoid" id="W3X5L7"/>
<dbReference type="InterPro" id="IPR040771">
    <property type="entry name" value="TLP1_add_C"/>
</dbReference>
<keyword evidence="2" id="KW-0808">Transferase</keyword>
<protein>
    <recommendedName>
        <fullName evidence="5">Thiolase-like protein type 1 additional C-terminal domain-containing protein</fullName>
    </recommendedName>
</protein>
<dbReference type="OrthoDB" id="435240at2759"/>
<dbReference type="RefSeq" id="XP_007834993.1">
    <property type="nucleotide sequence ID" value="XM_007836802.1"/>
</dbReference>
<dbReference type="Proteomes" id="UP000030651">
    <property type="component" value="Unassembled WGS sequence"/>
</dbReference>
<dbReference type="InterPro" id="IPR016039">
    <property type="entry name" value="Thiolase-like"/>
</dbReference>
<dbReference type="KEGG" id="pfy:PFICI_08221"/>
<keyword evidence="7" id="KW-1185">Reference proteome</keyword>
<dbReference type="PANTHER" id="PTHR18919:SF139">
    <property type="entry name" value="THIOLASE-LIKE PROTEIN TYPE 1 ADDITIONAL C-TERMINAL DOMAIN-CONTAINING PROTEIN"/>
    <property type="match status" value="1"/>
</dbReference>
<dbReference type="Pfam" id="PF18313">
    <property type="entry name" value="TLP1_add_C"/>
    <property type="match status" value="1"/>
</dbReference>
<dbReference type="GeneID" id="19273234"/>
<comment type="similarity">
    <text evidence="1">Belongs to the thiolase-like superfamily. Thiolase family.</text>
</comment>
<evidence type="ECO:0000256" key="3">
    <source>
        <dbReference type="ARBA" id="ARBA00023315"/>
    </source>
</evidence>
<accession>W3X5L7</accession>
<proteinExistence type="inferred from homology"/>
<dbReference type="STRING" id="1229662.W3X5L7"/>
<gene>
    <name evidence="6" type="ORF">PFICI_08221</name>
</gene>
<sequence>MASSTNVPVIVGVGDFKNKSLKVEDAHDPSELMIRAIQAALADTGLGTDIQHNLSAQIDSISVVPPWTWTYPDLPGLLASRLKVLPQHTYLAPHGGNGPALICDEAARRVALGDSMVAVVTGGESLATLAAMGKIGKMPPPNWPKPNPTEKPIAAGGLSVIGDTVGTRHSVGLPVQVYPFYENGFRARRGQTLKENSAESARLYAEFDRIATQNPFAWNHGRPPKSAEEIGRPSPKNRMISVPYPLLMNAFNTVNLSAACIITSVANAKALGIPESKWVYPLGGAGTHDSDDFWERPNFHSSPAMEAAINSTIESSLITKDDIDCFDFYSCFPIVPKMACHYLDLPLTGGAKPITLLGGLTSFGGAGNNYSMHALTAMTRELRSGRFNTGLILANGGVMTHQYAICLSRSPRKGGSGYPSRNPLPHHLEGLSTPQFLEYATGEAVIESYTADFDRTGAPRLGHIIGRLVETGQRFIANHANEWTLLRLADSNIECIGQRGHVQSLEEGRNVFKINRQAGL</sequence>
<keyword evidence="3" id="KW-0012">Acyltransferase</keyword>
<dbReference type="AlphaFoldDB" id="W3X5L7"/>
<organism evidence="6 7">
    <name type="scientific">Pestalotiopsis fici (strain W106-1 / CGMCC3.15140)</name>
    <dbReference type="NCBI Taxonomy" id="1229662"/>
    <lineage>
        <taxon>Eukaryota</taxon>
        <taxon>Fungi</taxon>
        <taxon>Dikarya</taxon>
        <taxon>Ascomycota</taxon>
        <taxon>Pezizomycotina</taxon>
        <taxon>Sordariomycetes</taxon>
        <taxon>Xylariomycetidae</taxon>
        <taxon>Amphisphaeriales</taxon>
        <taxon>Sporocadaceae</taxon>
        <taxon>Pestalotiopsis</taxon>
    </lineage>
</organism>
<evidence type="ECO:0000313" key="7">
    <source>
        <dbReference type="Proteomes" id="UP000030651"/>
    </source>
</evidence>
<dbReference type="Gene3D" id="2.40.50.840">
    <property type="match status" value="1"/>
</dbReference>
<evidence type="ECO:0000256" key="1">
    <source>
        <dbReference type="ARBA" id="ARBA00010982"/>
    </source>
</evidence>
<dbReference type="HOGENOM" id="CLU_026848_0_0_1"/>
<dbReference type="EMBL" id="KI912113">
    <property type="protein sequence ID" value="ETS80692.1"/>
    <property type="molecule type" value="Genomic_DNA"/>
</dbReference>
<feature type="region of interest" description="Disordered" evidence="4">
    <location>
        <begin position="215"/>
        <end position="234"/>
    </location>
</feature>
<dbReference type="PANTHER" id="PTHR18919">
    <property type="entry name" value="ACETYL-COA C-ACYLTRANSFERASE"/>
    <property type="match status" value="1"/>
</dbReference>
<evidence type="ECO:0000313" key="6">
    <source>
        <dbReference type="EMBL" id="ETS80692.1"/>
    </source>
</evidence>
<dbReference type="Gene3D" id="3.40.47.10">
    <property type="match status" value="1"/>
</dbReference>
<dbReference type="OMA" id="YGPVGGE"/>
<evidence type="ECO:0000259" key="5">
    <source>
        <dbReference type="Pfam" id="PF18313"/>
    </source>
</evidence>
<dbReference type="GO" id="GO:0016746">
    <property type="term" value="F:acyltransferase activity"/>
    <property type="evidence" value="ECO:0007669"/>
    <property type="project" value="UniProtKB-KW"/>
</dbReference>
<dbReference type="SUPFAM" id="SSF53901">
    <property type="entry name" value="Thiolase-like"/>
    <property type="match status" value="1"/>
</dbReference>
<feature type="domain" description="Thiolase-like protein type 1 additional C-terminal" evidence="5">
    <location>
        <begin position="423"/>
        <end position="504"/>
    </location>
</feature>
<reference evidence="7" key="1">
    <citation type="journal article" date="2015" name="BMC Genomics">
        <title>Genomic and transcriptomic analysis of the endophytic fungus Pestalotiopsis fici reveals its lifestyle and high potential for synthesis of natural products.</title>
        <authorList>
            <person name="Wang X."/>
            <person name="Zhang X."/>
            <person name="Liu L."/>
            <person name="Xiang M."/>
            <person name="Wang W."/>
            <person name="Sun X."/>
            <person name="Che Y."/>
            <person name="Guo L."/>
            <person name="Liu G."/>
            <person name="Guo L."/>
            <person name="Wang C."/>
            <person name="Yin W.B."/>
            <person name="Stadler M."/>
            <person name="Zhang X."/>
            <person name="Liu X."/>
        </authorList>
    </citation>
    <scope>NUCLEOTIDE SEQUENCE [LARGE SCALE GENOMIC DNA]</scope>
    <source>
        <strain evidence="7">W106-1 / CGMCC3.15140</strain>
    </source>
</reference>
<dbReference type="eggNOG" id="ENOG502QTZI">
    <property type="taxonomic scope" value="Eukaryota"/>
</dbReference>
<name>W3X5L7_PESFW</name>
<evidence type="ECO:0000256" key="4">
    <source>
        <dbReference type="SAM" id="MobiDB-lite"/>
    </source>
</evidence>